<dbReference type="AlphaFoldDB" id="A0AB38A549"/>
<dbReference type="InterPro" id="IPR023875">
    <property type="entry name" value="DNA_repair_put"/>
</dbReference>
<sequence length="273" mass="31302">MSKQQRVVLLCKPSLESILTTIALTYYARHGNAKLHSSQLRLSLEKACQLQLGETPIAPIKGLQDLALVKRLLTQLQRFYGKPTNYLLACACSYDDPAMPQAVYEWVRMVLRYKNQSQTLLSAPQTEAFLHFARKASNECEHARQFIRMSKMEDGSYFARFSGKANVLPLVASHFAGRLRTETFALVDPAHEVALIHNAGDARCGVMLLDKVLMQELLDAKQPSDEEHYIRALWKTFYKKLGFSQRGKAERGYDLRMHWMPKRFWDGLHELEP</sequence>
<protein>
    <submittedName>
        <fullName evidence="2">Probable DNA metabolism protein</fullName>
    </submittedName>
</protein>
<evidence type="ECO:0000313" key="3">
    <source>
        <dbReference type="Proteomes" id="UP000183687"/>
    </source>
</evidence>
<dbReference type="Proteomes" id="UP000183687">
    <property type="component" value="Unassembled WGS sequence"/>
</dbReference>
<accession>A0AB38A549</accession>
<name>A0AB38A549_9ACTN</name>
<proteinExistence type="predicted"/>
<reference evidence="2 3" key="1">
    <citation type="submission" date="2016-10" db="EMBL/GenBank/DDBJ databases">
        <authorList>
            <person name="Varghese N."/>
            <person name="Submissions S."/>
        </authorList>
    </citation>
    <scope>NUCLEOTIDE SEQUENCE [LARGE SCALE GENOMIC DNA]</scope>
    <source>
        <strain evidence="2 3">DSM 20586</strain>
    </source>
</reference>
<dbReference type="Pfam" id="PF13566">
    <property type="entry name" value="DUF4130"/>
    <property type="match status" value="1"/>
</dbReference>
<dbReference type="EMBL" id="FNSH01000001">
    <property type="protein sequence ID" value="SEB46851.1"/>
    <property type="molecule type" value="Genomic_DNA"/>
</dbReference>
<dbReference type="RefSeq" id="WP_002563499.1">
    <property type="nucleotide sequence ID" value="NZ_CALJSN010000006.1"/>
</dbReference>
<comment type="caution">
    <text evidence="2">The sequence shown here is derived from an EMBL/GenBank/DDBJ whole genome shotgun (WGS) entry which is preliminary data.</text>
</comment>
<evidence type="ECO:0000259" key="1">
    <source>
        <dbReference type="Pfam" id="PF13566"/>
    </source>
</evidence>
<organism evidence="2 3">
    <name type="scientific">Atopobium minutum</name>
    <dbReference type="NCBI Taxonomy" id="1381"/>
    <lineage>
        <taxon>Bacteria</taxon>
        <taxon>Bacillati</taxon>
        <taxon>Actinomycetota</taxon>
        <taxon>Coriobacteriia</taxon>
        <taxon>Coriobacteriales</taxon>
        <taxon>Atopobiaceae</taxon>
        <taxon>Atopobium</taxon>
    </lineage>
</organism>
<gene>
    <name evidence="2" type="ORF">SAMN04489746_0322</name>
</gene>
<dbReference type="NCBIfam" id="TIGR03915">
    <property type="entry name" value="SAM_7_link_chp"/>
    <property type="match status" value="1"/>
</dbReference>
<evidence type="ECO:0000313" key="2">
    <source>
        <dbReference type="EMBL" id="SEB46851.1"/>
    </source>
</evidence>
<dbReference type="InterPro" id="IPR025404">
    <property type="entry name" value="DUF4130"/>
</dbReference>
<feature type="domain" description="DUF4130" evidence="1">
    <location>
        <begin position="100"/>
        <end position="270"/>
    </location>
</feature>